<dbReference type="EMBL" id="DSKL01000102">
    <property type="protein sequence ID" value="HEH81849.1"/>
    <property type="molecule type" value="Genomic_DNA"/>
</dbReference>
<keyword evidence="1" id="KW-0472">Membrane</keyword>
<dbReference type="InterPro" id="IPR050469">
    <property type="entry name" value="Diguanylate_Cyclase"/>
</dbReference>
<gene>
    <name evidence="4" type="ORF">ENP09_07830</name>
    <name evidence="3" type="ORF">ENP73_02340</name>
</gene>
<dbReference type="Pfam" id="PF00990">
    <property type="entry name" value="GGDEF"/>
    <property type="match status" value="1"/>
</dbReference>
<evidence type="ECO:0000313" key="4">
    <source>
        <dbReference type="EMBL" id="HEO42752.1"/>
    </source>
</evidence>
<keyword evidence="1" id="KW-1133">Transmembrane helix</keyword>
<proteinExistence type="predicted"/>
<feature type="transmembrane region" description="Helical" evidence="1">
    <location>
        <begin position="107"/>
        <end position="133"/>
    </location>
</feature>
<accession>A0A7C2GED1</accession>
<dbReference type="SUPFAM" id="SSF55073">
    <property type="entry name" value="Nucleotide cyclase"/>
    <property type="match status" value="1"/>
</dbReference>
<dbReference type="SMART" id="SM00267">
    <property type="entry name" value="GGDEF"/>
    <property type="match status" value="1"/>
</dbReference>
<comment type="caution">
    <text evidence="3">The sequence shown here is derived from an EMBL/GenBank/DDBJ whole genome shotgun (WGS) entry which is preliminary data.</text>
</comment>
<dbReference type="CDD" id="cd01949">
    <property type="entry name" value="GGDEF"/>
    <property type="match status" value="1"/>
</dbReference>
<dbReference type="PANTHER" id="PTHR45138:SF9">
    <property type="entry name" value="DIGUANYLATE CYCLASE DGCM-RELATED"/>
    <property type="match status" value="1"/>
</dbReference>
<dbReference type="InterPro" id="IPR043128">
    <property type="entry name" value="Rev_trsase/Diguanyl_cyclase"/>
</dbReference>
<organism evidence="3">
    <name type="scientific">Thermus islandicus</name>
    <dbReference type="NCBI Taxonomy" id="540988"/>
    <lineage>
        <taxon>Bacteria</taxon>
        <taxon>Thermotogati</taxon>
        <taxon>Deinococcota</taxon>
        <taxon>Deinococci</taxon>
        <taxon>Thermales</taxon>
        <taxon>Thermaceae</taxon>
        <taxon>Thermus</taxon>
    </lineage>
</organism>
<feature type="transmembrane region" description="Helical" evidence="1">
    <location>
        <begin position="12"/>
        <end position="30"/>
    </location>
</feature>
<evidence type="ECO:0000313" key="3">
    <source>
        <dbReference type="EMBL" id="HEH81849.1"/>
    </source>
</evidence>
<dbReference type="PROSITE" id="PS50887">
    <property type="entry name" value="GGDEF"/>
    <property type="match status" value="1"/>
</dbReference>
<dbReference type="EMBL" id="DSHZ01000378">
    <property type="protein sequence ID" value="HEO42752.1"/>
    <property type="molecule type" value="Genomic_DNA"/>
</dbReference>
<dbReference type="NCBIfam" id="TIGR00254">
    <property type="entry name" value="GGDEF"/>
    <property type="match status" value="1"/>
</dbReference>
<feature type="transmembrane region" description="Helical" evidence="1">
    <location>
        <begin position="140"/>
        <end position="160"/>
    </location>
</feature>
<keyword evidence="1" id="KW-0812">Transmembrane</keyword>
<dbReference type="AlphaFoldDB" id="A0A7C2GED1"/>
<dbReference type="GO" id="GO:1902201">
    <property type="term" value="P:negative regulation of bacterial-type flagellum-dependent cell motility"/>
    <property type="evidence" value="ECO:0007669"/>
    <property type="project" value="TreeGrafter"/>
</dbReference>
<dbReference type="GO" id="GO:0043709">
    <property type="term" value="P:cell adhesion involved in single-species biofilm formation"/>
    <property type="evidence" value="ECO:0007669"/>
    <property type="project" value="TreeGrafter"/>
</dbReference>
<sequence length="311" mass="33765">MGSQGAVWSWLFRLYWRLALVPAVWFPVVLWSGGPAMVRATLLYWGALALARLLAWRFPEREGAAIAFHLGTAVFTATYTLVSPPQAVAPGLAPSEWRLAIGAFQTMGIYVLAAFAGWPGLAAGLGILLLAPWPSLESRLLLAASSVPALVAGVSVHWLIRRFQSLQALVQSEALTDALTGLANRRALERDFPSYQALAHREGLRLALSLWDLDGLKAVNDREGHAAGDAYLKRFARILREESREGDALYRLGGDEFVGLHLGLGDGASLEERVKRRFPGVSVGFAPAGSLPLAEVLATADRAMYQRKRPS</sequence>
<name>A0A7C2GED1_9DEIN</name>
<reference evidence="3" key="1">
    <citation type="journal article" date="2020" name="mSystems">
        <title>Genome- and Community-Level Interaction Insights into Carbon Utilization and Element Cycling Functions of Hydrothermarchaeota in Hydrothermal Sediment.</title>
        <authorList>
            <person name="Zhou Z."/>
            <person name="Liu Y."/>
            <person name="Xu W."/>
            <person name="Pan J."/>
            <person name="Luo Z.H."/>
            <person name="Li M."/>
        </authorList>
    </citation>
    <scope>NUCLEOTIDE SEQUENCE [LARGE SCALE GENOMIC DNA]</scope>
    <source>
        <strain evidence="4">SpSt-189</strain>
        <strain evidence="3">SpSt-246</strain>
    </source>
</reference>
<dbReference type="PANTHER" id="PTHR45138">
    <property type="entry name" value="REGULATORY COMPONENTS OF SENSORY TRANSDUCTION SYSTEM"/>
    <property type="match status" value="1"/>
</dbReference>
<dbReference type="GO" id="GO:0052621">
    <property type="term" value="F:diguanylate cyclase activity"/>
    <property type="evidence" value="ECO:0007669"/>
    <property type="project" value="TreeGrafter"/>
</dbReference>
<protein>
    <submittedName>
        <fullName evidence="3">GGDEF domain-containing protein</fullName>
    </submittedName>
</protein>
<dbReference type="Gene3D" id="3.30.70.270">
    <property type="match status" value="1"/>
</dbReference>
<evidence type="ECO:0000259" key="2">
    <source>
        <dbReference type="PROSITE" id="PS50887"/>
    </source>
</evidence>
<dbReference type="GO" id="GO:0005886">
    <property type="term" value="C:plasma membrane"/>
    <property type="evidence" value="ECO:0007669"/>
    <property type="project" value="TreeGrafter"/>
</dbReference>
<dbReference type="InterPro" id="IPR000160">
    <property type="entry name" value="GGDEF_dom"/>
</dbReference>
<feature type="domain" description="GGDEF" evidence="2">
    <location>
        <begin position="204"/>
        <end position="311"/>
    </location>
</feature>
<evidence type="ECO:0000256" key="1">
    <source>
        <dbReference type="SAM" id="Phobius"/>
    </source>
</evidence>
<dbReference type="InterPro" id="IPR029787">
    <property type="entry name" value="Nucleotide_cyclase"/>
</dbReference>